<proteinExistence type="inferred from homology"/>
<protein>
    <recommendedName>
        <fullName evidence="6">S-protein homolog</fullName>
    </recommendedName>
</protein>
<name>A0ABD1VUT9_9LAMI</name>
<feature type="signal peptide" evidence="6">
    <location>
        <begin position="1"/>
        <end position="23"/>
    </location>
</feature>
<dbReference type="PANTHER" id="PTHR31232">
    <property type="match status" value="1"/>
</dbReference>
<keyword evidence="4 6" id="KW-0964">Secreted</keyword>
<evidence type="ECO:0000313" key="8">
    <source>
        <dbReference type="EMBL" id="KAL2540333.1"/>
    </source>
</evidence>
<evidence type="ECO:0000256" key="4">
    <source>
        <dbReference type="ARBA" id="ARBA00022525"/>
    </source>
</evidence>
<dbReference type="GO" id="GO:0005576">
    <property type="term" value="C:extracellular region"/>
    <property type="evidence" value="ECO:0007669"/>
    <property type="project" value="UniProtKB-SubCell"/>
</dbReference>
<evidence type="ECO:0000256" key="3">
    <source>
        <dbReference type="ARBA" id="ARBA00022471"/>
    </source>
</evidence>
<evidence type="ECO:0000256" key="1">
    <source>
        <dbReference type="ARBA" id="ARBA00004613"/>
    </source>
</evidence>
<feature type="chain" id="PRO_5044523705" description="S-protein homolog" evidence="6">
    <location>
        <begin position="24"/>
        <end position="137"/>
    </location>
</feature>
<organism evidence="8 9">
    <name type="scientific">Abeliophyllum distichum</name>
    <dbReference type="NCBI Taxonomy" id="126358"/>
    <lineage>
        <taxon>Eukaryota</taxon>
        <taxon>Viridiplantae</taxon>
        <taxon>Streptophyta</taxon>
        <taxon>Embryophyta</taxon>
        <taxon>Tracheophyta</taxon>
        <taxon>Spermatophyta</taxon>
        <taxon>Magnoliopsida</taxon>
        <taxon>eudicotyledons</taxon>
        <taxon>Gunneridae</taxon>
        <taxon>Pentapetalae</taxon>
        <taxon>asterids</taxon>
        <taxon>lamiids</taxon>
        <taxon>Lamiales</taxon>
        <taxon>Oleaceae</taxon>
        <taxon>Forsythieae</taxon>
        <taxon>Abeliophyllum</taxon>
    </lineage>
</organism>
<dbReference type="Proteomes" id="UP001604336">
    <property type="component" value="Unassembled WGS sequence"/>
</dbReference>
<dbReference type="InterPro" id="IPR010264">
    <property type="entry name" value="Self-incomp_S1"/>
</dbReference>
<reference evidence="9" key="2">
    <citation type="submission" date="2024-07" db="EMBL/GenBank/DDBJ databases">
        <title>Two chromosome-level genome assemblies of Korean endemic species Abeliophyllum distichum and Forsythia ovata (Oleaceae).</title>
        <authorList>
            <person name="Jang H."/>
        </authorList>
    </citation>
    <scope>NUCLEOTIDE SEQUENCE [LARGE SCALE GENOMIC DNA]</scope>
</reference>
<evidence type="ECO:0000256" key="2">
    <source>
        <dbReference type="ARBA" id="ARBA00005581"/>
    </source>
</evidence>
<evidence type="ECO:0000313" key="7">
    <source>
        <dbReference type="EMBL" id="KAL2532636.1"/>
    </source>
</evidence>
<accession>A0ABD1VUT9</accession>
<gene>
    <name evidence="8" type="ORF">Adt_01311</name>
    <name evidence="7" type="ORF">Adt_05987</name>
</gene>
<comment type="subcellular location">
    <subcellularLocation>
        <location evidence="1 6">Secreted</location>
    </subcellularLocation>
</comment>
<dbReference type="AlphaFoldDB" id="A0ABD1VUT9"/>
<reference evidence="8" key="1">
    <citation type="submission" date="2024-07" db="EMBL/GenBank/DDBJ databases">
        <title>Two chromosome-level genome assemblies of Korean endemic species Abeliophyllum distichum and Forsythia ovata (Oleaceae).</title>
        <authorList>
            <person name="Mun J.H."/>
        </authorList>
    </citation>
    <scope>NUCLEOTIDE SEQUENCE</scope>
    <source>
        <strain evidence="8">KNKB198505000391</strain>
        <tissue evidence="8">Leaf</tissue>
    </source>
</reference>
<dbReference type="GO" id="GO:0060320">
    <property type="term" value="P:rejection of self pollen"/>
    <property type="evidence" value="ECO:0007669"/>
    <property type="project" value="UniProtKB-KW"/>
</dbReference>
<comment type="similarity">
    <text evidence="2 6">Belongs to the plant self-incompatibility (S1) protein family.</text>
</comment>
<dbReference type="Pfam" id="PF05938">
    <property type="entry name" value="Self-incomp_S1"/>
    <property type="match status" value="1"/>
</dbReference>
<evidence type="ECO:0000313" key="9">
    <source>
        <dbReference type="Proteomes" id="UP001604336"/>
    </source>
</evidence>
<comment type="caution">
    <text evidence="8">The sequence shown here is derived from an EMBL/GenBank/DDBJ whole genome shotgun (WGS) entry which is preliminary data.</text>
</comment>
<keyword evidence="3 6" id="KW-0713">Self-incompatibility</keyword>
<keyword evidence="9" id="KW-1185">Reference proteome</keyword>
<evidence type="ECO:0000256" key="6">
    <source>
        <dbReference type="RuleBase" id="RU367044"/>
    </source>
</evidence>
<sequence>MSSFNIKLAVLSLYLLYISPLEARPTAHVNIIGNVDKGPLTIHCYSIDNDLGTHLLAYNQAFPFSFSPNILGTTKFYCDFSTQFGSGNYAVFDHELLTIRCGLNCVWYIKNDGPCLVINPTHELWCQPWKKPSELRS</sequence>
<evidence type="ECO:0000256" key="5">
    <source>
        <dbReference type="ARBA" id="ARBA00022729"/>
    </source>
</evidence>
<dbReference type="EMBL" id="JBFOLK010000001">
    <property type="protein sequence ID" value="KAL2540333.1"/>
    <property type="molecule type" value="Genomic_DNA"/>
</dbReference>
<dbReference type="PANTHER" id="PTHR31232:SF42">
    <property type="entry name" value="S-PROTEIN HOMOLOG"/>
    <property type="match status" value="1"/>
</dbReference>
<dbReference type="EMBL" id="JBFOLK010000002">
    <property type="protein sequence ID" value="KAL2532636.1"/>
    <property type="molecule type" value="Genomic_DNA"/>
</dbReference>
<keyword evidence="5 6" id="KW-0732">Signal</keyword>